<feature type="transmembrane region" description="Helical" evidence="7">
    <location>
        <begin position="218"/>
        <end position="237"/>
    </location>
</feature>
<feature type="transmembrane region" description="Helical" evidence="7">
    <location>
        <begin position="113"/>
        <end position="136"/>
    </location>
</feature>
<feature type="transmembrane region" description="Helical" evidence="7">
    <location>
        <begin position="56"/>
        <end position="76"/>
    </location>
</feature>
<accession>A0ABU9AQ09</accession>
<feature type="transmembrane region" description="Helical" evidence="7">
    <location>
        <begin position="492"/>
        <end position="511"/>
    </location>
</feature>
<dbReference type="PANTHER" id="PTHR23514">
    <property type="entry name" value="BYPASS OF STOP CODON PROTEIN 6"/>
    <property type="match status" value="1"/>
</dbReference>
<keyword evidence="4 7" id="KW-0812">Transmembrane</keyword>
<dbReference type="PROSITE" id="PS50850">
    <property type="entry name" value="MFS"/>
    <property type="match status" value="1"/>
</dbReference>
<evidence type="ECO:0000256" key="5">
    <source>
        <dbReference type="ARBA" id="ARBA00022989"/>
    </source>
</evidence>
<keyword evidence="3" id="KW-0813">Transport</keyword>
<dbReference type="RefSeq" id="WP_341403179.1">
    <property type="nucleotide sequence ID" value="NZ_JBBUKT010000001.1"/>
</dbReference>
<evidence type="ECO:0000256" key="2">
    <source>
        <dbReference type="ARBA" id="ARBA00008335"/>
    </source>
</evidence>
<evidence type="ECO:0000256" key="1">
    <source>
        <dbReference type="ARBA" id="ARBA00004127"/>
    </source>
</evidence>
<dbReference type="SUPFAM" id="SSF103473">
    <property type="entry name" value="MFS general substrate transporter"/>
    <property type="match status" value="1"/>
</dbReference>
<evidence type="ECO:0000259" key="8">
    <source>
        <dbReference type="PROSITE" id="PS50850"/>
    </source>
</evidence>
<evidence type="ECO:0000313" key="9">
    <source>
        <dbReference type="EMBL" id="MEK7949761.1"/>
    </source>
</evidence>
<name>A0ABU9AQ09_9BACT</name>
<feature type="transmembrane region" description="Helical" evidence="7">
    <location>
        <begin position="356"/>
        <end position="381"/>
    </location>
</feature>
<evidence type="ECO:0000256" key="6">
    <source>
        <dbReference type="ARBA" id="ARBA00023136"/>
    </source>
</evidence>
<dbReference type="PANTHER" id="PTHR23514:SF3">
    <property type="entry name" value="BYPASS OF STOP CODON PROTEIN 6"/>
    <property type="match status" value="1"/>
</dbReference>
<dbReference type="InterPro" id="IPR020846">
    <property type="entry name" value="MFS_dom"/>
</dbReference>
<comment type="caution">
    <text evidence="9">The sequence shown here is derived from an EMBL/GenBank/DDBJ whole genome shotgun (WGS) entry which is preliminary data.</text>
</comment>
<dbReference type="Proteomes" id="UP001371305">
    <property type="component" value="Unassembled WGS sequence"/>
</dbReference>
<evidence type="ECO:0000256" key="4">
    <source>
        <dbReference type="ARBA" id="ARBA00022692"/>
    </source>
</evidence>
<feature type="transmembrane region" description="Helical" evidence="7">
    <location>
        <begin position="17"/>
        <end position="44"/>
    </location>
</feature>
<evidence type="ECO:0000313" key="10">
    <source>
        <dbReference type="Proteomes" id="UP001371305"/>
    </source>
</evidence>
<sequence length="534" mass="56230">MTTTLSDQPVAHNAKRLLWAGFLAILAAGIGFGVRGGILANWAADFGFTGTQLGDIGGAGFTGFCFGIIIGGVIVDKIGYGKLVFAAFLFHVVSALITFAAHKGQSQETAYNFLYWGTFVFALANGTLEAVANPLVATLFPQNRTHYLNILHASWPAGMVVGGVIGWTLGGAGVSWQIQLGLFLIPVILYGFAFLGQSFPKSEAAAQGLKVGDMLKEVGILGSAVAAYLLVLFFQNALHLPQAASWAVGGVIVVVVGVLTQFSIGSLLLFVLFITHALVGAVELGTDGWIQNITGNILSPTEGKILFVFTSFLMFTLRFCAHFIESKLKVSPIGLLVICAILAVIGLNLVSNITSFAVALGALGVYALGKTFFWPTMLAVIGDRFPRTGAIAMSIMGGIGMMSAGLLGGPGLGYAKDRFTVEHLKQTAPAVYEANKAEKPGSFLFLEPVTGLDGTKLSAAQTAKPEERTEEQKTLSEASIIGDRKTLKADSFIPATMAVIYLLLLVFFKAIGGYKALKITPEQAAGGVNGPADY</sequence>
<organism evidence="9 10">
    <name type="scientific">Luteolibacter soli</name>
    <dbReference type="NCBI Taxonomy" id="3135280"/>
    <lineage>
        <taxon>Bacteria</taxon>
        <taxon>Pseudomonadati</taxon>
        <taxon>Verrucomicrobiota</taxon>
        <taxon>Verrucomicrobiia</taxon>
        <taxon>Verrucomicrobiales</taxon>
        <taxon>Verrucomicrobiaceae</taxon>
        <taxon>Luteolibacter</taxon>
    </lineage>
</organism>
<feature type="transmembrane region" description="Helical" evidence="7">
    <location>
        <begin position="176"/>
        <end position="197"/>
    </location>
</feature>
<feature type="transmembrane region" description="Helical" evidence="7">
    <location>
        <begin position="305"/>
        <end position="321"/>
    </location>
</feature>
<proteinExistence type="inferred from homology"/>
<keyword evidence="5 7" id="KW-1133">Transmembrane helix</keyword>
<keyword evidence="10" id="KW-1185">Reference proteome</keyword>
<dbReference type="Pfam" id="PF07690">
    <property type="entry name" value="MFS_1"/>
    <property type="match status" value="1"/>
</dbReference>
<gene>
    <name evidence="9" type="ORF">WKV53_04620</name>
</gene>
<feature type="transmembrane region" description="Helical" evidence="7">
    <location>
        <begin position="388"/>
        <end position="408"/>
    </location>
</feature>
<comment type="subcellular location">
    <subcellularLocation>
        <location evidence="1">Endomembrane system</location>
        <topology evidence="1">Multi-pass membrane protein</topology>
    </subcellularLocation>
</comment>
<dbReference type="EMBL" id="JBBUKT010000001">
    <property type="protein sequence ID" value="MEK7949761.1"/>
    <property type="molecule type" value="Genomic_DNA"/>
</dbReference>
<evidence type="ECO:0000256" key="3">
    <source>
        <dbReference type="ARBA" id="ARBA00022448"/>
    </source>
</evidence>
<feature type="transmembrane region" description="Helical" evidence="7">
    <location>
        <begin position="333"/>
        <end position="350"/>
    </location>
</feature>
<dbReference type="InterPro" id="IPR011701">
    <property type="entry name" value="MFS"/>
</dbReference>
<feature type="domain" description="Major facilitator superfamily (MFS) profile" evidence="8">
    <location>
        <begin position="17"/>
        <end position="451"/>
    </location>
</feature>
<dbReference type="Gene3D" id="1.20.1250.20">
    <property type="entry name" value="MFS general substrate transporter like domains"/>
    <property type="match status" value="1"/>
</dbReference>
<protein>
    <submittedName>
        <fullName evidence="9">MFS transporter</fullName>
    </submittedName>
</protein>
<evidence type="ECO:0000256" key="7">
    <source>
        <dbReference type="SAM" id="Phobius"/>
    </source>
</evidence>
<dbReference type="InterPro" id="IPR036259">
    <property type="entry name" value="MFS_trans_sf"/>
</dbReference>
<dbReference type="InterPro" id="IPR051788">
    <property type="entry name" value="MFS_Transporter"/>
</dbReference>
<comment type="similarity">
    <text evidence="2">Belongs to the major facilitator superfamily.</text>
</comment>
<keyword evidence="6 7" id="KW-0472">Membrane</keyword>
<feature type="transmembrane region" description="Helical" evidence="7">
    <location>
        <begin position="83"/>
        <end position="101"/>
    </location>
</feature>
<reference evidence="9 10" key="1">
    <citation type="submission" date="2024-04" db="EMBL/GenBank/DDBJ databases">
        <title>Luteolibacter sp. isolated from soil.</title>
        <authorList>
            <person name="An J."/>
        </authorList>
    </citation>
    <scope>NUCLEOTIDE SEQUENCE [LARGE SCALE GENOMIC DNA]</scope>
    <source>
        <strain evidence="9 10">Y139</strain>
    </source>
</reference>
<feature type="transmembrane region" description="Helical" evidence="7">
    <location>
        <begin position="148"/>
        <end position="170"/>
    </location>
</feature>